<sequence length="57" mass="6699">MTLWERDPPVLKNLREVLQFYQNISHQSKIFQKVDGAQLRKQALEFDSLSAIFCAVF</sequence>
<reference evidence="2" key="1">
    <citation type="submission" date="2021-01" db="EMBL/GenBank/DDBJ databases">
        <title>Caligus Genome Assembly.</title>
        <authorList>
            <person name="Gallardo-Escarate C."/>
        </authorList>
    </citation>
    <scope>NUCLEOTIDE SEQUENCE [LARGE SCALE GENOMIC DNA]</scope>
</reference>
<evidence type="ECO:0000313" key="2">
    <source>
        <dbReference type="Proteomes" id="UP000595437"/>
    </source>
</evidence>
<accession>A0A7T8GYF0</accession>
<dbReference type="EMBL" id="CP045898">
    <property type="protein sequence ID" value="QQP39771.1"/>
    <property type="molecule type" value="Genomic_DNA"/>
</dbReference>
<dbReference type="AlphaFoldDB" id="A0A7T8GYF0"/>
<gene>
    <name evidence="1" type="ORF">FKW44_013589</name>
</gene>
<dbReference type="Proteomes" id="UP000595437">
    <property type="component" value="Chromosome 9"/>
</dbReference>
<name>A0A7T8GYF0_CALRO</name>
<protein>
    <submittedName>
        <fullName evidence="1">Uncharacterized protein</fullName>
    </submittedName>
</protein>
<proteinExistence type="predicted"/>
<keyword evidence="2" id="KW-1185">Reference proteome</keyword>
<organism evidence="1 2">
    <name type="scientific">Caligus rogercresseyi</name>
    <name type="common">Sea louse</name>
    <dbReference type="NCBI Taxonomy" id="217165"/>
    <lineage>
        <taxon>Eukaryota</taxon>
        <taxon>Metazoa</taxon>
        <taxon>Ecdysozoa</taxon>
        <taxon>Arthropoda</taxon>
        <taxon>Crustacea</taxon>
        <taxon>Multicrustacea</taxon>
        <taxon>Hexanauplia</taxon>
        <taxon>Copepoda</taxon>
        <taxon>Siphonostomatoida</taxon>
        <taxon>Caligidae</taxon>
        <taxon>Caligus</taxon>
    </lineage>
</organism>
<evidence type="ECO:0000313" key="1">
    <source>
        <dbReference type="EMBL" id="QQP39771.1"/>
    </source>
</evidence>